<dbReference type="RefSeq" id="WP_152569221.1">
    <property type="nucleotide sequence ID" value="NZ_JACHET010000001.1"/>
</dbReference>
<dbReference type="Proteomes" id="UP000560000">
    <property type="component" value="Unassembled WGS sequence"/>
</dbReference>
<feature type="compositionally biased region" description="Polar residues" evidence="1">
    <location>
        <begin position="133"/>
        <end position="146"/>
    </location>
</feature>
<comment type="caution">
    <text evidence="2">The sequence shown here is derived from an EMBL/GenBank/DDBJ whole genome shotgun (WGS) entry which is preliminary data.</text>
</comment>
<evidence type="ECO:0000256" key="1">
    <source>
        <dbReference type="SAM" id="MobiDB-lite"/>
    </source>
</evidence>
<protein>
    <submittedName>
        <fullName evidence="2">Uncharacterized protein</fullName>
    </submittedName>
</protein>
<feature type="region of interest" description="Disordered" evidence="1">
    <location>
        <begin position="124"/>
        <end position="155"/>
    </location>
</feature>
<sequence length="180" mass="18973">MHVRSPKLRGSLMTLVWFVPALAVAGHASLPVRAVPSLQAFREGSTSMQQAIALLGQPSSMGTDHAQGAQRQIVRWRGVTPASREHGTASTLGRTAERSAVSSSIRHGLSRLFGSMSSHSTAQDIANAAARSTADQAGAQAQNSADQAIADRGKGSQPWTCTLYFTQGGLYQSGRCAVDR</sequence>
<name>A0A841KHF5_9GAMM</name>
<proteinExistence type="predicted"/>
<dbReference type="OrthoDB" id="9831318at2"/>
<feature type="region of interest" description="Disordered" evidence="1">
    <location>
        <begin position="80"/>
        <end position="100"/>
    </location>
</feature>
<dbReference type="EMBL" id="JACHET010000001">
    <property type="protein sequence ID" value="MBB6184485.1"/>
    <property type="molecule type" value="Genomic_DNA"/>
</dbReference>
<dbReference type="AlphaFoldDB" id="A0A841KHF5"/>
<gene>
    <name evidence="2" type="ORF">HNQ86_001830</name>
</gene>
<reference evidence="2 3" key="1">
    <citation type="submission" date="2020-08" db="EMBL/GenBank/DDBJ databases">
        <title>Genomic Encyclopedia of Type Strains, Phase IV (KMG-IV): sequencing the most valuable type-strain genomes for metagenomic binning, comparative biology and taxonomic classification.</title>
        <authorList>
            <person name="Goeker M."/>
        </authorList>
    </citation>
    <scope>NUCLEOTIDE SEQUENCE [LARGE SCALE GENOMIC DNA]</scope>
    <source>
        <strain evidence="2 3">DSM 107085</strain>
    </source>
</reference>
<organism evidence="2 3">
    <name type="scientific">Oleiagrimonas soli</name>
    <dbReference type="NCBI Taxonomy" id="1543381"/>
    <lineage>
        <taxon>Bacteria</taxon>
        <taxon>Pseudomonadati</taxon>
        <taxon>Pseudomonadota</taxon>
        <taxon>Gammaproteobacteria</taxon>
        <taxon>Lysobacterales</taxon>
        <taxon>Rhodanobacteraceae</taxon>
        <taxon>Oleiagrimonas</taxon>
    </lineage>
</organism>
<evidence type="ECO:0000313" key="3">
    <source>
        <dbReference type="Proteomes" id="UP000560000"/>
    </source>
</evidence>
<accession>A0A841KHF5</accession>
<evidence type="ECO:0000313" key="2">
    <source>
        <dbReference type="EMBL" id="MBB6184485.1"/>
    </source>
</evidence>